<dbReference type="RefSeq" id="WP_013625492.1">
    <property type="nucleotide sequence ID" value="NC_015172.1"/>
</dbReference>
<dbReference type="SUPFAM" id="SSF49879">
    <property type="entry name" value="SMAD/FHA domain"/>
    <property type="match status" value="1"/>
</dbReference>
<dbReference type="eggNOG" id="COG1716">
    <property type="taxonomic scope" value="Bacteria"/>
</dbReference>
<dbReference type="InterPro" id="IPR022128">
    <property type="entry name" value="FhaA_N"/>
</dbReference>
<gene>
    <name evidence="2" type="ordered locus">Sgly_2339</name>
</gene>
<dbReference type="AlphaFoldDB" id="F0SUR1"/>
<dbReference type="InterPro" id="IPR000253">
    <property type="entry name" value="FHA_dom"/>
</dbReference>
<organism evidence="2 3">
    <name type="scientific">Syntrophobotulus glycolicus (strain DSM 8271 / FlGlyR)</name>
    <dbReference type="NCBI Taxonomy" id="645991"/>
    <lineage>
        <taxon>Bacteria</taxon>
        <taxon>Bacillati</taxon>
        <taxon>Bacillota</taxon>
        <taxon>Clostridia</taxon>
        <taxon>Eubacteriales</taxon>
        <taxon>Desulfitobacteriaceae</taxon>
        <taxon>Syntrophobotulus</taxon>
    </lineage>
</organism>
<dbReference type="InterPro" id="IPR042287">
    <property type="entry name" value="FhaA_N_sf"/>
</dbReference>
<feature type="domain" description="FHA" evidence="1">
    <location>
        <begin position="188"/>
        <end position="237"/>
    </location>
</feature>
<name>F0SUR1_SYNGF</name>
<dbReference type="STRING" id="645991.Sgly_2339"/>
<protein>
    <submittedName>
        <fullName evidence="2">FHA domain containing protein</fullName>
    </submittedName>
</protein>
<dbReference type="Proteomes" id="UP000007488">
    <property type="component" value="Chromosome"/>
</dbReference>
<dbReference type="SMART" id="SM00240">
    <property type="entry name" value="FHA"/>
    <property type="match status" value="1"/>
</dbReference>
<dbReference type="Pfam" id="PF12401">
    <property type="entry name" value="FhaA_N"/>
    <property type="match status" value="1"/>
</dbReference>
<dbReference type="InterPro" id="IPR008984">
    <property type="entry name" value="SMAD_FHA_dom_sf"/>
</dbReference>
<dbReference type="Pfam" id="PF00498">
    <property type="entry name" value="FHA"/>
    <property type="match status" value="1"/>
</dbReference>
<accession>F0SUR1</accession>
<dbReference type="PANTHER" id="PTHR23308">
    <property type="entry name" value="NUCLEAR INHIBITOR OF PROTEIN PHOSPHATASE-1"/>
    <property type="match status" value="1"/>
</dbReference>
<reference evidence="3" key="2">
    <citation type="submission" date="2011-02" db="EMBL/GenBank/DDBJ databases">
        <title>The complete genome of Syntrophobotulus glycolicus DSM 8271.</title>
        <authorList>
            <person name="Lucas S."/>
            <person name="Copeland A."/>
            <person name="Lapidus A."/>
            <person name="Bruce D."/>
            <person name="Goodwin L."/>
            <person name="Pitluck S."/>
            <person name="Kyrpides N."/>
            <person name="Mavromatis K."/>
            <person name="Pagani I."/>
            <person name="Ivanova N."/>
            <person name="Mikhailova N."/>
            <person name="Chertkov O."/>
            <person name="Held B."/>
            <person name="Detter J.C."/>
            <person name="Tapia R."/>
            <person name="Han C."/>
            <person name="Land M."/>
            <person name="Hauser L."/>
            <person name="Markowitz V."/>
            <person name="Cheng J.-F."/>
            <person name="Hugenholtz P."/>
            <person name="Woyke T."/>
            <person name="Wu D."/>
            <person name="Spring S."/>
            <person name="Schroeder M."/>
            <person name="Brambilla E."/>
            <person name="Klenk H.-P."/>
            <person name="Eisen J.A."/>
        </authorList>
    </citation>
    <scope>NUCLEOTIDE SEQUENCE [LARGE SCALE GENOMIC DNA]</scope>
    <source>
        <strain evidence="3">DSM 8271 / FlGlyR</strain>
    </source>
</reference>
<dbReference type="Gene3D" id="3.30.2320.60">
    <property type="entry name" value="FhaA, phosphopeptide-binding domain (DUF3662)"/>
    <property type="match status" value="1"/>
</dbReference>
<evidence type="ECO:0000313" key="2">
    <source>
        <dbReference type="EMBL" id="ADY56627.1"/>
    </source>
</evidence>
<dbReference type="Gene3D" id="2.60.200.20">
    <property type="match status" value="1"/>
</dbReference>
<keyword evidence="3" id="KW-1185">Reference proteome</keyword>
<dbReference type="OrthoDB" id="9816434at2"/>
<evidence type="ECO:0000259" key="1">
    <source>
        <dbReference type="PROSITE" id="PS50006"/>
    </source>
</evidence>
<dbReference type="InterPro" id="IPR050923">
    <property type="entry name" value="Cell_Proc_Reg/RNA_Proc"/>
</dbReference>
<dbReference type="HOGENOM" id="CLU_047963_1_0_9"/>
<dbReference type="CDD" id="cd00060">
    <property type="entry name" value="FHA"/>
    <property type="match status" value="1"/>
</dbReference>
<dbReference type="KEGG" id="sgy:Sgly_2339"/>
<dbReference type="EMBL" id="CP002547">
    <property type="protein sequence ID" value="ADY56627.1"/>
    <property type="molecule type" value="Genomic_DNA"/>
</dbReference>
<reference evidence="2 3" key="1">
    <citation type="journal article" date="2011" name="Stand. Genomic Sci.">
        <title>Complete genome sequence of Syntrophobotulus glycolicus type strain (FlGlyR).</title>
        <authorList>
            <person name="Han C."/>
            <person name="Mwirichia R."/>
            <person name="Chertkov O."/>
            <person name="Held B."/>
            <person name="Lapidus A."/>
            <person name="Nolan M."/>
            <person name="Lucas S."/>
            <person name="Hammon N."/>
            <person name="Deshpande S."/>
            <person name="Cheng J.F."/>
            <person name="Tapia R."/>
            <person name="Goodwin L."/>
            <person name="Pitluck S."/>
            <person name="Huntemann M."/>
            <person name="Liolios K."/>
            <person name="Ivanova N."/>
            <person name="Pagani I."/>
            <person name="Mavromatis K."/>
            <person name="Ovchinikova G."/>
            <person name="Pati A."/>
            <person name="Chen A."/>
            <person name="Palaniappan K."/>
            <person name="Land M."/>
            <person name="Hauser L."/>
            <person name="Brambilla E.M."/>
            <person name="Rohde M."/>
            <person name="Spring S."/>
            <person name="Sikorski J."/>
            <person name="Goker M."/>
            <person name="Woyke T."/>
            <person name="Bristow J."/>
            <person name="Eisen J.A."/>
            <person name="Markowitz V."/>
            <person name="Hugenholtz P."/>
            <person name="Kyrpides N.C."/>
            <person name="Klenk H.P."/>
            <person name="Detter J.C."/>
        </authorList>
    </citation>
    <scope>NUCLEOTIDE SEQUENCE [LARGE SCALE GENOMIC DNA]</scope>
    <source>
        <strain evidence="3">DSM 8271 / FlGlyR</strain>
    </source>
</reference>
<dbReference type="PROSITE" id="PS50006">
    <property type="entry name" value="FHA_DOMAIN"/>
    <property type="match status" value="1"/>
</dbReference>
<evidence type="ECO:0000313" key="3">
    <source>
        <dbReference type="Proteomes" id="UP000007488"/>
    </source>
</evidence>
<proteinExistence type="predicted"/>
<sequence length="260" mass="30140">MSLLNKFETAAEYLFTNMFKKTSSSIQPVEVAGKLLKAMLRNKQVSISHVYVPNIYRVQLNKEDYKIMENFGETFLLELAQHLYTEAGKQGYTFLTLPLVELYANQKIGRGEIEIETEYNDSIEVNWEKQAIEEMIVQDELERTTIMPNDRRLTNAIINENSRKSAGGLEIIKGNEEGRIYCLEQDIVTVGRQGDCDVEIKDEEMSRKHFRLYQESSRWFIQDLGSTNGTYVNKLKVDKYMLHPGDKIRAGQTVMVFKRK</sequence>